<dbReference type="InterPro" id="IPR009078">
    <property type="entry name" value="Ferritin-like_SF"/>
</dbReference>
<dbReference type="SUPFAM" id="SSF47240">
    <property type="entry name" value="Ferritin-like"/>
    <property type="match status" value="1"/>
</dbReference>
<gene>
    <name evidence="1" type="ORF">H7F53_04910</name>
</gene>
<comment type="caution">
    <text evidence="1">The sequence shown here is derived from an EMBL/GenBank/DDBJ whole genome shotgun (WGS) entry which is preliminary data.</text>
</comment>
<accession>A0A7X1FWU5</accession>
<keyword evidence="2" id="KW-1185">Reference proteome</keyword>
<dbReference type="AlphaFoldDB" id="A0A7X1FWU5"/>
<dbReference type="Proteomes" id="UP000551327">
    <property type="component" value="Unassembled WGS sequence"/>
</dbReference>
<dbReference type="EMBL" id="JACLAX010000003">
    <property type="protein sequence ID" value="MBC2668480.1"/>
    <property type="molecule type" value="Genomic_DNA"/>
</dbReference>
<evidence type="ECO:0000313" key="1">
    <source>
        <dbReference type="EMBL" id="MBC2668480.1"/>
    </source>
</evidence>
<reference evidence="1 2" key="1">
    <citation type="submission" date="2020-08" db="EMBL/GenBank/DDBJ databases">
        <title>The genome sequence of type strain Novosphingobium piscinae KCTC 42194.</title>
        <authorList>
            <person name="Liu Y."/>
        </authorList>
    </citation>
    <scope>NUCLEOTIDE SEQUENCE [LARGE SCALE GENOMIC DNA]</scope>
    <source>
        <strain evidence="1 2">KCTC 42194</strain>
    </source>
</reference>
<organism evidence="1 2">
    <name type="scientific">Novosphingobium piscinae</name>
    <dbReference type="NCBI Taxonomy" id="1507448"/>
    <lineage>
        <taxon>Bacteria</taxon>
        <taxon>Pseudomonadati</taxon>
        <taxon>Pseudomonadota</taxon>
        <taxon>Alphaproteobacteria</taxon>
        <taxon>Sphingomonadales</taxon>
        <taxon>Sphingomonadaceae</taxon>
        <taxon>Novosphingobium</taxon>
    </lineage>
</organism>
<dbReference type="RefSeq" id="WP_185678350.1">
    <property type="nucleotide sequence ID" value="NZ_JACLAX010000003.1"/>
</dbReference>
<sequence>MIPSVRTTFCFGKTDRAARVGPIEVRLGDRSAEALATLVPLLGCGEEAAAIAFDGLAARDSDLAAARALREIAAEERVHDRLLYGLAESLPPVEVAALRRAARRFHIDLGRGSTCAHLARIAAIDAGVCLILSRLLRPGSPVAEDRSVADRLARIRLDETRHVRLSRSLVLARANGKTFEDVAHAARVALADVIMLAADAFEDLAVDPARLQADLAALSPGLLRP</sequence>
<protein>
    <submittedName>
        <fullName evidence="1">3-oxoacyl-ACP synthase</fullName>
    </submittedName>
</protein>
<proteinExistence type="predicted"/>
<evidence type="ECO:0000313" key="2">
    <source>
        <dbReference type="Proteomes" id="UP000551327"/>
    </source>
</evidence>
<name>A0A7X1FWU5_9SPHN</name>